<keyword evidence="9" id="KW-1185">Reference proteome</keyword>
<dbReference type="EMBL" id="JAACJL010000030">
    <property type="protein sequence ID" value="KAF4617597.1"/>
    <property type="molecule type" value="Genomic_DNA"/>
</dbReference>
<comment type="catalytic activity">
    <reaction evidence="5 6">
        <text>queuosine 5'-phosphate + H2O = queuine + D-ribose 5-phosphate</text>
        <dbReference type="Rhea" id="RHEA:75387"/>
        <dbReference type="ChEBI" id="CHEBI:15377"/>
        <dbReference type="ChEBI" id="CHEBI:17433"/>
        <dbReference type="ChEBI" id="CHEBI:78346"/>
        <dbReference type="ChEBI" id="CHEBI:194371"/>
    </reaction>
    <physiologicalReaction direction="left-to-right" evidence="5 6">
        <dbReference type="Rhea" id="RHEA:75388"/>
    </physiologicalReaction>
</comment>
<dbReference type="PANTHER" id="PTHR21314:SF0">
    <property type="entry name" value="QUEUOSINE 5'-PHOSPHATE N-GLYCOSYLASE_HYDROLASE"/>
    <property type="match status" value="1"/>
</dbReference>
<evidence type="ECO:0000256" key="2">
    <source>
        <dbReference type="ARBA" id="ARBA00035119"/>
    </source>
</evidence>
<evidence type="ECO:0000256" key="5">
    <source>
        <dbReference type="ARBA" id="ARBA00048204"/>
    </source>
</evidence>
<evidence type="ECO:0000256" key="1">
    <source>
        <dbReference type="ARBA" id="ARBA00022801"/>
    </source>
</evidence>
<organism evidence="8 9">
    <name type="scientific">Agrocybe pediades</name>
    <dbReference type="NCBI Taxonomy" id="84607"/>
    <lineage>
        <taxon>Eukaryota</taxon>
        <taxon>Fungi</taxon>
        <taxon>Dikarya</taxon>
        <taxon>Basidiomycota</taxon>
        <taxon>Agaricomycotina</taxon>
        <taxon>Agaricomycetes</taxon>
        <taxon>Agaricomycetidae</taxon>
        <taxon>Agaricales</taxon>
        <taxon>Agaricineae</taxon>
        <taxon>Strophariaceae</taxon>
        <taxon>Agrocybe</taxon>
    </lineage>
</organism>
<sequence>MSSINNGTPFDPNAANHRVSLPSEQVPVEPYKVDTLPQQGSTQPGDGKEVHTDGQFTADSNAATGQHQKVPFKEQVIGVAQKLLLESYTPRTWRTHPLHICPSEPYDPEDQLNKHVLDWIFLISSLNFSFWSEKEGKPDRYGVEWRTAWDSEERKVHTGYWSLVASLNRALEEDIPITDPQFYSSETLCPDSLIEYVFRAAPQSSESIPLLRERIAVMREVGFILCNGYGSSFKGFLDDFQRQYDGKGTALDLVRMVTQIFPAFRDEVEYECVNICLWKRAQILVAETWAAFYPASPDESHPIFPGPLGPQISRLTMFADYRVPQILHHLRIITYPASLMRKLQAHIPVQSGSREEVSLRTASIIAVERVREEILRLMEEEEKAGETEAAVADNSGTVSSVLIDFYLWDLAKKIESGEESIQGLETAEVVPIHRTRSIWY</sequence>
<protein>
    <recommendedName>
        <fullName evidence="3 6">Queuosine 5'-phosphate N-glycosylase/hydrolase</fullName>
        <ecNumber evidence="6">3.2.2.-</ecNumber>
    </recommendedName>
    <alternativeName>
        <fullName evidence="4 6">Queuosine-nucleotide N-glycosylase/hydrolase</fullName>
    </alternativeName>
</protein>
<dbReference type="EC" id="3.2.2.-" evidence="6"/>
<dbReference type="GO" id="GO:0016787">
    <property type="term" value="F:hydrolase activity"/>
    <property type="evidence" value="ECO:0007669"/>
    <property type="project" value="UniProtKB-KW"/>
</dbReference>
<proteinExistence type="inferred from homology"/>
<evidence type="ECO:0000256" key="3">
    <source>
        <dbReference type="ARBA" id="ARBA00035306"/>
    </source>
</evidence>
<comment type="similarity">
    <text evidence="2 6">Belongs to the QNG1 protein family.</text>
</comment>
<dbReference type="PANTHER" id="PTHR21314">
    <property type="entry name" value="QUEUOSINE 5'-PHOSPHATE N-GLYCOSYLASE_HYDROLASE-RELATED"/>
    <property type="match status" value="1"/>
</dbReference>
<dbReference type="Pfam" id="PF10343">
    <property type="entry name" value="Q_salvage"/>
    <property type="match status" value="1"/>
</dbReference>
<feature type="region of interest" description="Disordered" evidence="7">
    <location>
        <begin position="1"/>
        <end position="55"/>
    </location>
</feature>
<comment type="caution">
    <text evidence="8">The sequence shown here is derived from an EMBL/GenBank/DDBJ whole genome shotgun (WGS) entry which is preliminary data.</text>
</comment>
<evidence type="ECO:0000313" key="8">
    <source>
        <dbReference type="EMBL" id="KAF4617597.1"/>
    </source>
</evidence>
<evidence type="ECO:0000256" key="7">
    <source>
        <dbReference type="SAM" id="MobiDB-lite"/>
    </source>
</evidence>
<dbReference type="GO" id="GO:0006400">
    <property type="term" value="P:tRNA modification"/>
    <property type="evidence" value="ECO:0007669"/>
    <property type="project" value="TreeGrafter"/>
</dbReference>
<evidence type="ECO:0000256" key="4">
    <source>
        <dbReference type="ARBA" id="ARBA00035393"/>
    </source>
</evidence>
<name>A0A8H4QUH8_9AGAR</name>
<comment type="function">
    <text evidence="6">Catalyzes the hydrolysis of queuosine 5'-phosphate, releasing the nucleobase queuine (q). Is required for salvage of queuine from exogenous queuosine (Q) that is imported and then converted to queuosine 5'-phosphate intracellularly.</text>
</comment>
<dbReference type="Proteomes" id="UP000521872">
    <property type="component" value="Unassembled WGS sequence"/>
</dbReference>
<dbReference type="InterPro" id="IPR019438">
    <property type="entry name" value="Q_salvage"/>
</dbReference>
<evidence type="ECO:0000313" key="9">
    <source>
        <dbReference type="Proteomes" id="UP000521872"/>
    </source>
</evidence>
<keyword evidence="1 6" id="KW-0378">Hydrolase</keyword>
<reference evidence="8 9" key="1">
    <citation type="submission" date="2019-12" db="EMBL/GenBank/DDBJ databases">
        <authorList>
            <person name="Floudas D."/>
            <person name="Bentzer J."/>
            <person name="Ahren D."/>
            <person name="Johansson T."/>
            <person name="Persson P."/>
            <person name="Tunlid A."/>
        </authorList>
    </citation>
    <scope>NUCLEOTIDE SEQUENCE [LARGE SCALE GENOMIC DNA]</scope>
    <source>
        <strain evidence="8 9">CBS 102.39</strain>
    </source>
</reference>
<dbReference type="AlphaFoldDB" id="A0A8H4QUH8"/>
<gene>
    <name evidence="8" type="ORF">D9613_005956</name>
</gene>
<accession>A0A8H4QUH8</accession>
<evidence type="ECO:0000256" key="6">
    <source>
        <dbReference type="RuleBase" id="RU365002"/>
    </source>
</evidence>